<evidence type="ECO:0000313" key="1">
    <source>
        <dbReference type="EMBL" id="BCS87297.1"/>
    </source>
</evidence>
<name>A0ABN6EMM0_9BACT</name>
<gene>
    <name evidence="1" type="ORF">PSDVSF_05390</name>
</gene>
<proteinExistence type="predicted"/>
<protein>
    <submittedName>
        <fullName evidence="1">Uncharacterized protein</fullName>
    </submittedName>
</protein>
<sequence>MDAREPQVPGALGKWPIGPIVARAVDKVSSGDLGVIESYPVVR</sequence>
<accession>A0ABN6EMM0</accession>
<evidence type="ECO:0000313" key="2">
    <source>
        <dbReference type="Proteomes" id="UP001053296"/>
    </source>
</evidence>
<dbReference type="EMBL" id="AP024485">
    <property type="protein sequence ID" value="BCS87297.1"/>
    <property type="molecule type" value="Genomic_DNA"/>
</dbReference>
<dbReference type="Proteomes" id="UP001053296">
    <property type="component" value="Chromosome"/>
</dbReference>
<keyword evidence="2" id="KW-1185">Reference proteome</keyword>
<reference evidence="1" key="1">
    <citation type="journal article" date="2022" name="Arch. Microbiol.">
        <title>Pseudodesulfovibrio sediminis sp. nov., a mesophilic and neutrophilic sulfate-reducing bacterium isolated from sediment of a brackish lake.</title>
        <authorList>
            <person name="Takahashi A."/>
            <person name="Kojima H."/>
            <person name="Watanabe M."/>
            <person name="Fukui M."/>
        </authorList>
    </citation>
    <scope>NUCLEOTIDE SEQUENCE</scope>
    <source>
        <strain evidence="1">SF6</strain>
    </source>
</reference>
<organism evidence="1 2">
    <name type="scientific">Pseudodesulfovibrio sediminis</name>
    <dbReference type="NCBI Taxonomy" id="2810563"/>
    <lineage>
        <taxon>Bacteria</taxon>
        <taxon>Pseudomonadati</taxon>
        <taxon>Thermodesulfobacteriota</taxon>
        <taxon>Desulfovibrionia</taxon>
        <taxon>Desulfovibrionales</taxon>
        <taxon>Desulfovibrionaceae</taxon>
    </lineage>
</organism>